<dbReference type="PROSITE" id="PS50109">
    <property type="entry name" value="HIS_KIN"/>
    <property type="match status" value="1"/>
</dbReference>
<dbReference type="InterPro" id="IPR011006">
    <property type="entry name" value="CheY-like_superfamily"/>
</dbReference>
<dbReference type="CDD" id="cd00130">
    <property type="entry name" value="PAS"/>
    <property type="match status" value="2"/>
</dbReference>
<dbReference type="PROSITE" id="PS50112">
    <property type="entry name" value="PAS"/>
    <property type="match status" value="2"/>
</dbReference>
<dbReference type="GO" id="GO:0006355">
    <property type="term" value="P:regulation of DNA-templated transcription"/>
    <property type="evidence" value="ECO:0007669"/>
    <property type="project" value="InterPro"/>
</dbReference>
<dbReference type="PROSITE" id="PS50110">
    <property type="entry name" value="RESPONSE_REGULATORY"/>
    <property type="match status" value="1"/>
</dbReference>
<evidence type="ECO:0000259" key="13">
    <source>
        <dbReference type="PROSITE" id="PS50109"/>
    </source>
</evidence>
<dbReference type="SMART" id="SM00086">
    <property type="entry name" value="PAC"/>
    <property type="match status" value="2"/>
</dbReference>
<dbReference type="InterPro" id="IPR000700">
    <property type="entry name" value="PAS-assoc_C"/>
</dbReference>
<evidence type="ECO:0000313" key="18">
    <source>
        <dbReference type="Proteomes" id="UP000600774"/>
    </source>
</evidence>
<dbReference type="EC" id="2.7.13.3" evidence="3"/>
<comment type="catalytic activity">
    <reaction evidence="1">
        <text>ATP + protein L-histidine = ADP + protein N-phospho-L-histidine.</text>
        <dbReference type="EC" id="2.7.13.3"/>
    </reaction>
</comment>
<evidence type="ECO:0000313" key="17">
    <source>
        <dbReference type="EMBL" id="HIH94010.1"/>
    </source>
</evidence>
<dbReference type="CDD" id="cd16922">
    <property type="entry name" value="HATPase_EvgS-ArcB-TorS-like"/>
    <property type="match status" value="1"/>
</dbReference>
<dbReference type="InterPro" id="IPR000014">
    <property type="entry name" value="PAS"/>
</dbReference>
<dbReference type="InterPro" id="IPR035965">
    <property type="entry name" value="PAS-like_dom_sf"/>
</dbReference>
<keyword evidence="6" id="KW-0547">Nucleotide-binding</keyword>
<proteinExistence type="predicted"/>
<dbReference type="PROSITE" id="PS50113">
    <property type="entry name" value="PAC"/>
    <property type="match status" value="1"/>
</dbReference>
<evidence type="ECO:0000256" key="10">
    <source>
        <dbReference type="ARBA" id="ARBA00023136"/>
    </source>
</evidence>
<evidence type="ECO:0000259" key="14">
    <source>
        <dbReference type="PROSITE" id="PS50110"/>
    </source>
</evidence>
<dbReference type="InterPro" id="IPR003594">
    <property type="entry name" value="HATPase_dom"/>
</dbReference>
<dbReference type="NCBIfam" id="TIGR00229">
    <property type="entry name" value="sensory_box"/>
    <property type="match status" value="3"/>
</dbReference>
<dbReference type="InterPro" id="IPR001789">
    <property type="entry name" value="Sig_transdc_resp-reg_receiver"/>
</dbReference>
<dbReference type="InterPro" id="IPR036890">
    <property type="entry name" value="HATPase_C_sf"/>
</dbReference>
<evidence type="ECO:0000256" key="8">
    <source>
        <dbReference type="ARBA" id="ARBA00022840"/>
    </source>
</evidence>
<dbReference type="Pfam" id="PF00072">
    <property type="entry name" value="Response_reg"/>
    <property type="match status" value="1"/>
</dbReference>
<evidence type="ECO:0000256" key="4">
    <source>
        <dbReference type="ARBA" id="ARBA00022553"/>
    </source>
</evidence>
<dbReference type="CDD" id="cd00082">
    <property type="entry name" value="HisKA"/>
    <property type="match status" value="1"/>
</dbReference>
<dbReference type="Proteomes" id="UP000600774">
    <property type="component" value="Unassembled WGS sequence"/>
</dbReference>
<dbReference type="PRINTS" id="PR00344">
    <property type="entry name" value="BCTRLSENSOR"/>
</dbReference>
<keyword evidence="9" id="KW-0902">Two-component regulatory system</keyword>
<evidence type="ECO:0000256" key="12">
    <source>
        <dbReference type="PROSITE-ProRule" id="PRU00169"/>
    </source>
</evidence>
<dbReference type="GO" id="GO:0009927">
    <property type="term" value="F:histidine phosphotransfer kinase activity"/>
    <property type="evidence" value="ECO:0007669"/>
    <property type="project" value="TreeGrafter"/>
</dbReference>
<feature type="domain" description="PAS" evidence="15">
    <location>
        <begin position="261"/>
        <end position="333"/>
    </location>
</feature>
<keyword evidence="5" id="KW-0808">Transferase</keyword>
<dbReference type="InterPro" id="IPR013767">
    <property type="entry name" value="PAS_fold"/>
</dbReference>
<feature type="domain" description="Response regulatory" evidence="14">
    <location>
        <begin position="11"/>
        <end position="126"/>
    </location>
</feature>
<dbReference type="Gene3D" id="3.30.450.20">
    <property type="entry name" value="PAS domain"/>
    <property type="match status" value="3"/>
</dbReference>
<dbReference type="FunFam" id="1.10.287.130:FF:000038">
    <property type="entry name" value="Sensory transduction histidine kinase"/>
    <property type="match status" value="1"/>
</dbReference>
<dbReference type="AlphaFoldDB" id="A0A832WA96"/>
<keyword evidence="10" id="KW-0472">Membrane</keyword>
<dbReference type="Gene3D" id="3.30.565.10">
    <property type="entry name" value="Histidine kinase-like ATPase, C-terminal domain"/>
    <property type="match status" value="1"/>
</dbReference>
<dbReference type="SMART" id="SM00091">
    <property type="entry name" value="PAS"/>
    <property type="match status" value="3"/>
</dbReference>
<protein>
    <recommendedName>
        <fullName evidence="3">histidine kinase</fullName>
        <ecNumber evidence="3">2.7.13.3</ecNumber>
    </recommendedName>
</protein>
<dbReference type="Pfam" id="PF02518">
    <property type="entry name" value="HATPase_c"/>
    <property type="match status" value="1"/>
</dbReference>
<dbReference type="GO" id="GO:0000155">
    <property type="term" value="F:phosphorelay sensor kinase activity"/>
    <property type="evidence" value="ECO:0007669"/>
    <property type="project" value="InterPro"/>
</dbReference>
<dbReference type="SMART" id="SM00448">
    <property type="entry name" value="REC"/>
    <property type="match status" value="1"/>
</dbReference>
<evidence type="ECO:0000256" key="3">
    <source>
        <dbReference type="ARBA" id="ARBA00012438"/>
    </source>
</evidence>
<dbReference type="GO" id="GO:0005886">
    <property type="term" value="C:plasma membrane"/>
    <property type="evidence" value="ECO:0007669"/>
    <property type="project" value="TreeGrafter"/>
</dbReference>
<feature type="domain" description="PAS" evidence="15">
    <location>
        <begin position="385"/>
        <end position="455"/>
    </location>
</feature>
<dbReference type="Pfam" id="PF00989">
    <property type="entry name" value="PAS"/>
    <property type="match status" value="1"/>
</dbReference>
<dbReference type="InterPro" id="IPR003661">
    <property type="entry name" value="HisK_dim/P_dom"/>
</dbReference>
<dbReference type="SUPFAM" id="SSF55785">
    <property type="entry name" value="PYP-like sensor domain (PAS domain)"/>
    <property type="match status" value="3"/>
</dbReference>
<dbReference type="PANTHER" id="PTHR43047">
    <property type="entry name" value="TWO-COMPONENT HISTIDINE PROTEIN KINASE"/>
    <property type="match status" value="1"/>
</dbReference>
<dbReference type="RefSeq" id="WP_157860305.1">
    <property type="nucleotide sequence ID" value="NZ_DUJU01000094.1"/>
</dbReference>
<feature type="modified residue" description="4-aspartylphosphate" evidence="12">
    <location>
        <position position="59"/>
    </location>
</feature>
<evidence type="ECO:0000256" key="11">
    <source>
        <dbReference type="ARBA" id="ARBA00023306"/>
    </source>
</evidence>
<dbReference type="Pfam" id="PF13426">
    <property type="entry name" value="PAS_9"/>
    <property type="match status" value="2"/>
</dbReference>
<evidence type="ECO:0000259" key="16">
    <source>
        <dbReference type="PROSITE" id="PS50113"/>
    </source>
</evidence>
<evidence type="ECO:0000256" key="6">
    <source>
        <dbReference type="ARBA" id="ARBA00022741"/>
    </source>
</evidence>
<dbReference type="FunFam" id="3.40.50.2300:FF:000444">
    <property type="entry name" value="Sensory transduction histidine kinase"/>
    <property type="match status" value="1"/>
</dbReference>
<comment type="subcellular location">
    <subcellularLocation>
        <location evidence="2">Membrane</location>
    </subcellularLocation>
</comment>
<evidence type="ECO:0000256" key="9">
    <source>
        <dbReference type="ARBA" id="ARBA00023012"/>
    </source>
</evidence>
<dbReference type="Pfam" id="PF00512">
    <property type="entry name" value="HisKA"/>
    <property type="match status" value="1"/>
</dbReference>
<dbReference type="SUPFAM" id="SSF47384">
    <property type="entry name" value="Homodimeric domain of signal transducing histidine kinase"/>
    <property type="match status" value="1"/>
</dbReference>
<dbReference type="Gene3D" id="3.40.50.2300">
    <property type="match status" value="1"/>
</dbReference>
<dbReference type="PANTHER" id="PTHR43047:SF72">
    <property type="entry name" value="OSMOSENSING HISTIDINE PROTEIN KINASE SLN1"/>
    <property type="match status" value="1"/>
</dbReference>
<name>A0A832WA96_9EURY</name>
<dbReference type="InterPro" id="IPR001610">
    <property type="entry name" value="PAC"/>
</dbReference>
<accession>A0A832WA96</accession>
<dbReference type="FunFam" id="3.30.565.10:FF:000010">
    <property type="entry name" value="Sensor histidine kinase RcsC"/>
    <property type="match status" value="1"/>
</dbReference>
<dbReference type="SUPFAM" id="SSF52172">
    <property type="entry name" value="CheY-like"/>
    <property type="match status" value="1"/>
</dbReference>
<dbReference type="InterPro" id="IPR036097">
    <property type="entry name" value="HisK_dim/P_sf"/>
</dbReference>
<evidence type="ECO:0000256" key="5">
    <source>
        <dbReference type="ARBA" id="ARBA00022679"/>
    </source>
</evidence>
<keyword evidence="4 12" id="KW-0597">Phosphoprotein</keyword>
<keyword evidence="11" id="KW-0131">Cell cycle</keyword>
<comment type="caution">
    <text evidence="17">The sequence shown here is derived from an EMBL/GenBank/DDBJ whole genome shotgun (WGS) entry which is preliminary data.</text>
</comment>
<dbReference type="GO" id="GO:0005524">
    <property type="term" value="F:ATP binding"/>
    <property type="evidence" value="ECO:0007669"/>
    <property type="project" value="UniProtKB-KW"/>
</dbReference>
<sequence length="757" mass="85689">MIELYTSDKPKVLIIDDEKDQVELLCLQLEDEYLPIPAYSGKEAIELVKAKLPDLILLDLMLPENDGYEICSTLKSDPEYRFIPIIIISRFFEKTNKMKATRCGADDFIHKPINRFELKTRIKSLIRIKKNYEALQESENRYKQLFNNSPAVTLLIDPVDYLIADANEPACAYYGYTYAEMTAKKITDISIYSRERNRKISQQVFSEKKGHFYSCHKLASGEIRHVEMYINTINIRGRELFFTNVYDVTASKKIERELTESEEKFKQVVELSIDGIIIGANSGKIVDCNEAACRIFGYGKEEMLELNVDNILREDFMQSIPEIITTGKAVSENKTIESINKRKDGTFFTAEIATRTFKLGDEDRLIVYVRDITERKKAERDLKSSEENFRALVNNTLDGIIILNFEGEVIAANAAVGKMFNVELEKITGTNIAKYLAPESVPVAIRDQINVLNNQGGYLSVYKAISSMGEHFWIEGLGTKIIYQNQPANIVVIRDITVRKKAEEALINAKTAAEVANRTKSEFLTNMSHELKTPLNSIIGFSDLLKEEIAGPLNEKQSRYVQFISSSGKNLLEIINDILDLSKAESGEEDLNVEKFSVDESINKVISVVLPQAQEKNIILNYQSENRTLWITADEGKFRQIMENLLSNAIKFTPAGGSIDVTLKQEGLLVTIEVKDTGIGIPEDSFEKIFKPFIQIDSSLSRNFEGTGLGLTLVKKYVEMHGGNIYVESKIGEGSSFRFELPVTRKRTVEPVLKVLE</sequence>
<dbReference type="SMART" id="SM00387">
    <property type="entry name" value="HATPase_c"/>
    <property type="match status" value="1"/>
</dbReference>
<keyword evidence="8" id="KW-0067">ATP-binding</keyword>
<dbReference type="EMBL" id="DUJU01000094">
    <property type="protein sequence ID" value="HIH94010.1"/>
    <property type="molecule type" value="Genomic_DNA"/>
</dbReference>
<feature type="domain" description="Histidine kinase" evidence="13">
    <location>
        <begin position="526"/>
        <end position="745"/>
    </location>
</feature>
<gene>
    <name evidence="17" type="ORF">HA338_08190</name>
</gene>
<feature type="domain" description="PAC" evidence="16">
    <location>
        <begin position="334"/>
        <end position="384"/>
    </location>
</feature>
<evidence type="ECO:0000256" key="1">
    <source>
        <dbReference type="ARBA" id="ARBA00000085"/>
    </source>
</evidence>
<dbReference type="Gene3D" id="1.10.287.130">
    <property type="match status" value="1"/>
</dbReference>
<dbReference type="SMART" id="SM00388">
    <property type="entry name" value="HisKA"/>
    <property type="match status" value="1"/>
</dbReference>
<dbReference type="InterPro" id="IPR005467">
    <property type="entry name" value="His_kinase_dom"/>
</dbReference>
<dbReference type="SUPFAM" id="SSF55874">
    <property type="entry name" value="ATPase domain of HSP90 chaperone/DNA topoisomerase II/histidine kinase"/>
    <property type="match status" value="1"/>
</dbReference>
<keyword evidence="7" id="KW-0418">Kinase</keyword>
<evidence type="ECO:0000256" key="2">
    <source>
        <dbReference type="ARBA" id="ARBA00004370"/>
    </source>
</evidence>
<evidence type="ECO:0000256" key="7">
    <source>
        <dbReference type="ARBA" id="ARBA00022777"/>
    </source>
</evidence>
<dbReference type="InterPro" id="IPR004358">
    <property type="entry name" value="Sig_transdc_His_kin-like_C"/>
</dbReference>
<organism evidence="17 18">
    <name type="scientific">Methanosarcina acetivorans</name>
    <dbReference type="NCBI Taxonomy" id="2214"/>
    <lineage>
        <taxon>Archaea</taxon>
        <taxon>Methanobacteriati</taxon>
        <taxon>Methanobacteriota</taxon>
        <taxon>Stenosarchaea group</taxon>
        <taxon>Methanomicrobia</taxon>
        <taxon>Methanosarcinales</taxon>
        <taxon>Methanosarcinaceae</taxon>
        <taxon>Methanosarcina</taxon>
    </lineage>
</organism>
<reference evidence="17" key="1">
    <citation type="journal article" date="2020" name="bioRxiv">
        <title>A rank-normalized archaeal taxonomy based on genome phylogeny resolves widespread incomplete and uneven classifications.</title>
        <authorList>
            <person name="Rinke C."/>
            <person name="Chuvochina M."/>
            <person name="Mussig A.J."/>
            <person name="Chaumeil P.-A."/>
            <person name="Waite D.W."/>
            <person name="Whitman W.B."/>
            <person name="Parks D.H."/>
            <person name="Hugenholtz P."/>
        </authorList>
    </citation>
    <scope>NUCLEOTIDE SEQUENCE</scope>
    <source>
        <strain evidence="17">UBA8876</strain>
    </source>
</reference>
<evidence type="ECO:0000259" key="15">
    <source>
        <dbReference type="PROSITE" id="PS50112"/>
    </source>
</evidence>